<dbReference type="FunFam" id="3.40.50.300:FF:000326">
    <property type="entry name" value="P-loop containing nucleoside triphosphate hydrolase"/>
    <property type="match status" value="1"/>
</dbReference>
<dbReference type="InterPro" id="IPR041679">
    <property type="entry name" value="DNA2/NAM7-like_C"/>
</dbReference>
<dbReference type="STRING" id="3983.A0A251LR74"/>
<evidence type="ECO:0000256" key="4">
    <source>
        <dbReference type="ARBA" id="ARBA00022840"/>
    </source>
</evidence>
<dbReference type="GO" id="GO:0005524">
    <property type="term" value="F:ATP binding"/>
    <property type="evidence" value="ECO:0007669"/>
    <property type="project" value="UniProtKB-KW"/>
</dbReference>
<dbReference type="Pfam" id="PF13086">
    <property type="entry name" value="AAA_11"/>
    <property type="match status" value="1"/>
</dbReference>
<dbReference type="SUPFAM" id="SSF52540">
    <property type="entry name" value="P-loop containing nucleoside triphosphate hydrolases"/>
    <property type="match status" value="1"/>
</dbReference>
<evidence type="ECO:0000313" key="9">
    <source>
        <dbReference type="EMBL" id="OAY60601.1"/>
    </source>
</evidence>
<feature type="domain" description="DUF6469" evidence="8">
    <location>
        <begin position="116"/>
        <end position="206"/>
    </location>
</feature>
<reference evidence="9 10" key="1">
    <citation type="submission" date="2016-02" db="EMBL/GenBank/DDBJ databases">
        <title>WGS assembly of Manihot esculenta.</title>
        <authorList>
            <person name="Bredeson J.V."/>
            <person name="Prochnik S.E."/>
            <person name="Lyons J.B."/>
            <person name="Schmutz J."/>
            <person name="Grimwood J."/>
            <person name="Vrebalov J."/>
            <person name="Bart R.S."/>
            <person name="Amuge T."/>
            <person name="Ferguson M.E."/>
            <person name="Green R."/>
            <person name="Putnam N."/>
            <person name="Stites J."/>
            <person name="Rounsley S."/>
            <person name="Rokhsar D.S."/>
        </authorList>
    </citation>
    <scope>NUCLEOTIDE SEQUENCE [LARGE SCALE GENOMIC DNA]</scope>
    <source>
        <strain evidence="10">cv. AM560-2</strain>
        <tissue evidence="9">Leaf</tissue>
    </source>
</reference>
<protein>
    <recommendedName>
        <fullName evidence="11">DNA2/NAM7 helicase-like C-terminal domain-containing protein</fullName>
    </recommendedName>
</protein>
<dbReference type="PANTHER" id="PTHR10887">
    <property type="entry name" value="DNA2/NAM7 HELICASE FAMILY"/>
    <property type="match status" value="1"/>
</dbReference>
<dbReference type="AlphaFoldDB" id="A0A251LR74"/>
<organism evidence="9 10">
    <name type="scientific">Manihot esculenta</name>
    <name type="common">Cassava</name>
    <name type="synonym">Jatropha manihot</name>
    <dbReference type="NCBI Taxonomy" id="3983"/>
    <lineage>
        <taxon>Eukaryota</taxon>
        <taxon>Viridiplantae</taxon>
        <taxon>Streptophyta</taxon>
        <taxon>Embryophyta</taxon>
        <taxon>Tracheophyta</taxon>
        <taxon>Spermatophyta</taxon>
        <taxon>Magnoliopsida</taxon>
        <taxon>eudicotyledons</taxon>
        <taxon>Gunneridae</taxon>
        <taxon>Pentapetalae</taxon>
        <taxon>rosids</taxon>
        <taxon>fabids</taxon>
        <taxon>Malpighiales</taxon>
        <taxon>Euphorbiaceae</taxon>
        <taxon>Crotonoideae</taxon>
        <taxon>Manihoteae</taxon>
        <taxon>Manihot</taxon>
    </lineage>
</organism>
<keyword evidence="10" id="KW-1185">Reference proteome</keyword>
<dbReference type="InterPro" id="IPR045529">
    <property type="entry name" value="DUF6469"/>
</dbReference>
<keyword evidence="2" id="KW-0378">Hydrolase</keyword>
<evidence type="ECO:0000256" key="2">
    <source>
        <dbReference type="ARBA" id="ARBA00022801"/>
    </source>
</evidence>
<dbReference type="Pfam" id="PF13087">
    <property type="entry name" value="AAA_12"/>
    <property type="match status" value="1"/>
</dbReference>
<dbReference type="InterPro" id="IPR041677">
    <property type="entry name" value="DNA2/NAM7_AAA_11"/>
</dbReference>
<dbReference type="GO" id="GO:0003723">
    <property type="term" value="F:RNA binding"/>
    <property type="evidence" value="ECO:0000318"/>
    <property type="project" value="GO_Central"/>
</dbReference>
<evidence type="ECO:0000313" key="10">
    <source>
        <dbReference type="Proteomes" id="UP000091857"/>
    </source>
</evidence>
<evidence type="ECO:0000256" key="5">
    <source>
        <dbReference type="SAM" id="MobiDB-lite"/>
    </source>
</evidence>
<dbReference type="Gramene" id="Manes.01G124900.2.v8.1">
    <property type="protein sequence ID" value="Manes.01G124900.2.v8.1.CDS"/>
    <property type="gene ID" value="Manes.01G124900.v8.1"/>
</dbReference>
<dbReference type="Gramene" id="Manes.01G124900.9.v8.1">
    <property type="protein sequence ID" value="Manes.01G124900.9.v8.1.CDS"/>
    <property type="gene ID" value="Manes.01G124900.v8.1"/>
</dbReference>
<feature type="domain" description="DNA2/NAM7 helicase helicase" evidence="6">
    <location>
        <begin position="255"/>
        <end position="686"/>
    </location>
</feature>
<evidence type="ECO:0000259" key="7">
    <source>
        <dbReference type="Pfam" id="PF13087"/>
    </source>
</evidence>
<dbReference type="GO" id="GO:0016787">
    <property type="term" value="F:hydrolase activity"/>
    <property type="evidence" value="ECO:0007669"/>
    <property type="project" value="UniProtKB-KW"/>
</dbReference>
<accession>A0A251LR74</accession>
<dbReference type="InterPro" id="IPR027417">
    <property type="entry name" value="P-loop_NTPase"/>
</dbReference>
<evidence type="ECO:0000256" key="3">
    <source>
        <dbReference type="ARBA" id="ARBA00022806"/>
    </source>
</evidence>
<name>A0A251LR74_MANES</name>
<dbReference type="EMBL" id="CM004387">
    <property type="protein sequence ID" value="OAY60600.1"/>
    <property type="molecule type" value="Genomic_DNA"/>
</dbReference>
<keyword evidence="1" id="KW-0547">Nucleotide-binding</keyword>
<dbReference type="InterPro" id="IPR045055">
    <property type="entry name" value="DNA2/NAM7-like"/>
</dbReference>
<dbReference type="OrthoDB" id="6513042at2759"/>
<dbReference type="Pfam" id="PF20073">
    <property type="entry name" value="DUF6469"/>
    <property type="match status" value="1"/>
</dbReference>
<evidence type="ECO:0000259" key="6">
    <source>
        <dbReference type="Pfam" id="PF13086"/>
    </source>
</evidence>
<dbReference type="InterPro" id="IPR047187">
    <property type="entry name" value="SF1_C_Upf1"/>
</dbReference>
<feature type="domain" description="DNA2/NAM7 helicase-like C-terminal" evidence="7">
    <location>
        <begin position="694"/>
        <end position="890"/>
    </location>
</feature>
<dbReference type="PANTHER" id="PTHR10887:SF522">
    <property type="entry name" value="P-LOOP CONTAINING NUCLEOSIDE TRIPHOSPHATE HYDROLASES SUPERFAMILY PROTEIN"/>
    <property type="match status" value="1"/>
</dbReference>
<sequence length="1141" mass="129283">MNPEKMDNKKKGKTIMGRGLVDLVLSWSIEDVLNKDLYKPQVNKIPETFTSTSHYLKTFIPPLVEEAHADLLSNIESLPRAPTAEIYSVHISSKSYKPPKDLFYVISLKRRGTKVDAGAYQPQVGDVIALTYVRPKCTDDLCRSPQSYLVAYIHGVKSEDSDKLSILSSKPIMIEQDTQKNNKKQTLFAVYLMNLTTNVRIWRALNSELEGKNRNIIDKVLQSNSSGCEKCTICSSVEKNSVFLSHVRDMSCSLKLNDSQKAAVLSCIAASGCSHQNTVKLIWGPPGTGKTKTVGFLIYALFQMKCRTLTCAPTNIAVLEVAGRVLNSVVKILEYDTYGIGDIVLFGNQERMKIDNQIELVDVFLDNRVEILASCFAPRSGWNHSLASMICLLENPEEQYSIYLQEYTTEKEKEDKNGEKEKIINQERKDENYDHNCKGKNKRYGNKVSVNENKNKGKQMASLHIQKHQQKLKEQLGNGCSKTENKKIEEDEVKKCNPLTIEEFVEKRFKSIGERLKFCIENLYTHLPTSFIPLELVKNMIRALGLLRSLEASLLSVNTDNQGLKLVLKKYEDVGSRIGNYKKLRNNIKECLMTIKLLPQTFPVPNFANTYAIREFCLQNASLLFCTTSSSVKLHGEGRKPLHFLVIDEAAQLKECESTIPLQLFGLRHAILVGDERQLPAMVNSKISEEAGFGRSLFERLVKLGYKKHLLKIQYRMHPSISLFPNREFYGKLILDAPEVKEINHKRCFLKGNMYGSYSFINITHGKEEFDEQQSLKNMVEVAVVADIVANLFEEFIVTKKKVSIGVVSPYKAQVHAIQDKIVKYSSNTEGEFSVNVRSVDGFQGGEEDVIIFSTVRSNNKGSVGFLSNCQRANVALTRARFCLWILGNETTLSKSGTIWRKLVSDAKKRGCFHNADEDKRLAQSIITALLELNQLDTLLQMDSLLFRMARWKVFVSDDFQRSMARIEDVDIRKEVISLLAKLSNGWRPPGKKNKISMHDETSSQLLELCGVKKQLTVAWNIDICQENSFQHQVLKFWDVLPSSDIPKLSQSLDNLFKTYTKEKMNLCKYKCLERNLVVPMRWPVNPSGAEGSRSGADLLQLPKSFASLSIRDGSSSSGTAHKNQFKYKMKKKNPDDKDPR</sequence>
<dbReference type="Gramene" id="Manes.01G124900.8.v8.1">
    <property type="protein sequence ID" value="Manes.01G124900.8.v8.1.CDS"/>
    <property type="gene ID" value="Manes.01G124900.v8.1"/>
</dbReference>
<feature type="region of interest" description="Disordered" evidence="5">
    <location>
        <begin position="1110"/>
        <end position="1141"/>
    </location>
</feature>
<keyword evidence="4" id="KW-0067">ATP-binding</keyword>
<evidence type="ECO:0000256" key="1">
    <source>
        <dbReference type="ARBA" id="ARBA00022741"/>
    </source>
</evidence>
<dbReference type="GO" id="GO:0005694">
    <property type="term" value="C:chromosome"/>
    <property type="evidence" value="ECO:0007669"/>
    <property type="project" value="UniProtKB-ARBA"/>
</dbReference>
<dbReference type="CDD" id="cd18808">
    <property type="entry name" value="SF1_C_Upf1"/>
    <property type="match status" value="1"/>
</dbReference>
<gene>
    <name evidence="9" type="ORF">MANES_01G124900</name>
</gene>
<dbReference type="Gramene" id="Manes.01G124900.10.v8.1">
    <property type="protein sequence ID" value="Manes.01G124900.10.v8.1.CDS"/>
    <property type="gene ID" value="Manes.01G124900.v8.1"/>
</dbReference>
<dbReference type="GO" id="GO:0004386">
    <property type="term" value="F:helicase activity"/>
    <property type="evidence" value="ECO:0007669"/>
    <property type="project" value="UniProtKB-KW"/>
</dbReference>
<dbReference type="Proteomes" id="UP000091857">
    <property type="component" value="Chromosome 1"/>
</dbReference>
<dbReference type="EMBL" id="CM004387">
    <property type="protein sequence ID" value="OAY60601.1"/>
    <property type="molecule type" value="Genomic_DNA"/>
</dbReference>
<proteinExistence type="predicted"/>
<dbReference type="Gene3D" id="3.40.50.300">
    <property type="entry name" value="P-loop containing nucleotide triphosphate hydrolases"/>
    <property type="match status" value="2"/>
</dbReference>
<evidence type="ECO:0008006" key="11">
    <source>
        <dbReference type="Google" id="ProtNLM"/>
    </source>
</evidence>
<keyword evidence="3" id="KW-0347">Helicase</keyword>
<evidence type="ECO:0000259" key="8">
    <source>
        <dbReference type="Pfam" id="PF20073"/>
    </source>
</evidence>